<keyword evidence="4" id="KW-1185">Reference proteome</keyword>
<dbReference type="RefSeq" id="WP_115869963.1">
    <property type="nucleotide sequence ID" value="NZ_QREG01000026.1"/>
</dbReference>
<dbReference type="OrthoDB" id="9781059at2"/>
<feature type="transmembrane region" description="Helical" evidence="1">
    <location>
        <begin position="32"/>
        <end position="54"/>
    </location>
</feature>
<evidence type="ECO:0000313" key="4">
    <source>
        <dbReference type="Proteomes" id="UP000256779"/>
    </source>
</evidence>
<dbReference type="GO" id="GO:0000156">
    <property type="term" value="F:phosphorelay response regulator activity"/>
    <property type="evidence" value="ECO:0007669"/>
    <property type="project" value="InterPro"/>
</dbReference>
<proteinExistence type="predicted"/>
<dbReference type="InterPro" id="IPR007492">
    <property type="entry name" value="LytTR_DNA-bd_dom"/>
</dbReference>
<keyword evidence="1" id="KW-0812">Transmembrane</keyword>
<accession>A0A3D9KZB1</accession>
<keyword evidence="1" id="KW-0472">Membrane</keyword>
<dbReference type="GO" id="GO:0003677">
    <property type="term" value="F:DNA binding"/>
    <property type="evidence" value="ECO:0007669"/>
    <property type="project" value="UniProtKB-KW"/>
</dbReference>
<feature type="transmembrane region" description="Helical" evidence="1">
    <location>
        <begin position="66"/>
        <end position="95"/>
    </location>
</feature>
<dbReference type="EMBL" id="QREG01000026">
    <property type="protein sequence ID" value="RED93165.1"/>
    <property type="molecule type" value="Genomic_DNA"/>
</dbReference>
<comment type="caution">
    <text evidence="3">The sequence shown here is derived from an EMBL/GenBank/DDBJ whole genome shotgun (WGS) entry which is preliminary data.</text>
</comment>
<evidence type="ECO:0000256" key="1">
    <source>
        <dbReference type="SAM" id="Phobius"/>
    </source>
</evidence>
<dbReference type="PANTHER" id="PTHR37299">
    <property type="entry name" value="TRANSCRIPTIONAL REGULATOR-RELATED"/>
    <property type="match status" value="1"/>
</dbReference>
<evidence type="ECO:0000259" key="2">
    <source>
        <dbReference type="PROSITE" id="PS50930"/>
    </source>
</evidence>
<dbReference type="Proteomes" id="UP000256779">
    <property type="component" value="Unassembled WGS sequence"/>
</dbReference>
<sequence>MRIAPHVIFWTLVTFFLTIAFGQSNGRYIEAFYFVALLLPVALATSYLFNYFLVPRYLLPRNYWKFGLYLLYLIILSLYLELVVLIVALIILANYHFTALNPASTNVVLLTITLYCIVFAQAFILLIRRYRQQQATLDSLHEEQQKNQQQTLVVWSDRKQVLLTLTAIVYIESLADYVKIHLNSGNTVITREKISKLAEQLPTQFLRIHRSYLVNTDHVAAFDRESVKIAEQNLPISRTYKAQVMAALTAPSE</sequence>
<dbReference type="AlphaFoldDB" id="A0A3D9KZB1"/>
<feature type="domain" description="HTH LytTR-type" evidence="2">
    <location>
        <begin position="152"/>
        <end position="250"/>
    </location>
</feature>
<protein>
    <submittedName>
        <fullName evidence="3">LytTr DNA-binding domain-containing protein</fullName>
    </submittedName>
</protein>
<organism evidence="3 4">
    <name type="scientific">Marinoscillum furvescens DSM 4134</name>
    <dbReference type="NCBI Taxonomy" id="1122208"/>
    <lineage>
        <taxon>Bacteria</taxon>
        <taxon>Pseudomonadati</taxon>
        <taxon>Bacteroidota</taxon>
        <taxon>Cytophagia</taxon>
        <taxon>Cytophagales</taxon>
        <taxon>Reichenbachiellaceae</taxon>
        <taxon>Marinoscillum</taxon>
    </lineage>
</organism>
<dbReference type="PROSITE" id="PS50930">
    <property type="entry name" value="HTH_LYTTR"/>
    <property type="match status" value="1"/>
</dbReference>
<keyword evidence="1" id="KW-1133">Transmembrane helix</keyword>
<dbReference type="Pfam" id="PF04397">
    <property type="entry name" value="LytTR"/>
    <property type="match status" value="1"/>
</dbReference>
<keyword evidence="3" id="KW-0238">DNA-binding</keyword>
<evidence type="ECO:0000313" key="3">
    <source>
        <dbReference type="EMBL" id="RED93165.1"/>
    </source>
</evidence>
<dbReference type="PANTHER" id="PTHR37299:SF1">
    <property type="entry name" value="STAGE 0 SPORULATION PROTEIN A HOMOLOG"/>
    <property type="match status" value="1"/>
</dbReference>
<name>A0A3D9KZB1_MARFU</name>
<gene>
    <name evidence="3" type="ORF">C7460_1264</name>
</gene>
<dbReference type="SMART" id="SM00850">
    <property type="entry name" value="LytTR"/>
    <property type="match status" value="1"/>
</dbReference>
<reference evidence="3 4" key="1">
    <citation type="submission" date="2018-07" db="EMBL/GenBank/DDBJ databases">
        <title>Genomic Encyclopedia of Type Strains, Phase IV (KMG-IV): sequencing the most valuable type-strain genomes for metagenomic binning, comparative biology and taxonomic classification.</title>
        <authorList>
            <person name="Goeker M."/>
        </authorList>
    </citation>
    <scope>NUCLEOTIDE SEQUENCE [LARGE SCALE GENOMIC DNA]</scope>
    <source>
        <strain evidence="3 4">DSM 4134</strain>
    </source>
</reference>
<dbReference type="InterPro" id="IPR046947">
    <property type="entry name" value="LytR-like"/>
</dbReference>
<feature type="transmembrane region" description="Helical" evidence="1">
    <location>
        <begin position="107"/>
        <end position="127"/>
    </location>
</feature>
<dbReference type="Gene3D" id="2.40.50.1020">
    <property type="entry name" value="LytTr DNA-binding domain"/>
    <property type="match status" value="1"/>
</dbReference>